<feature type="chain" id="PRO_5039590948" description="Outer membrane protein beta-barrel domain-containing protein" evidence="1">
    <location>
        <begin position="20"/>
        <end position="219"/>
    </location>
</feature>
<gene>
    <name evidence="2" type="ORF">KTO63_11680</name>
</gene>
<proteinExistence type="predicted"/>
<protein>
    <recommendedName>
        <fullName evidence="4">Outer membrane protein beta-barrel domain-containing protein</fullName>
    </recommendedName>
</protein>
<dbReference type="AlphaFoldDB" id="A0A9E2W8A1"/>
<dbReference type="EMBL" id="JAHSPG010000008">
    <property type="protein sequence ID" value="MBV4357812.1"/>
    <property type="molecule type" value="Genomic_DNA"/>
</dbReference>
<evidence type="ECO:0008006" key="4">
    <source>
        <dbReference type="Google" id="ProtNLM"/>
    </source>
</evidence>
<comment type="caution">
    <text evidence="2">The sequence shown here is derived from an EMBL/GenBank/DDBJ whole genome shotgun (WGS) entry which is preliminary data.</text>
</comment>
<evidence type="ECO:0000313" key="2">
    <source>
        <dbReference type="EMBL" id="MBV4357812.1"/>
    </source>
</evidence>
<keyword evidence="3" id="KW-1185">Reference proteome</keyword>
<sequence length="219" mass="24007">MTKILFSCLVTLFAVTANAQINKGSVLLGGDVNFGDYKNSSNYSSNSYNAGGISLSFGKAIKENKVVGISLGFSSSKQIATPANPGYDTSSQKTNRYNIGFFYRDYKKLAKDFYFFGQANAIYSYSNQKYDYNINKADSYKVVQNGGGVSIAPGIAYKVFKKMFVELSLNNLVYASYSASNTTYESSDKKLKGHDFSIGTAFSNNTFLSNIGVGFRFIL</sequence>
<name>A0A9E2W8A1_9BACT</name>
<dbReference type="Proteomes" id="UP000812270">
    <property type="component" value="Unassembled WGS sequence"/>
</dbReference>
<evidence type="ECO:0000256" key="1">
    <source>
        <dbReference type="SAM" id="SignalP"/>
    </source>
</evidence>
<keyword evidence="1" id="KW-0732">Signal</keyword>
<reference evidence="2" key="1">
    <citation type="submission" date="2021-06" db="EMBL/GenBank/DDBJ databases">
        <authorList>
            <person name="Huq M.A."/>
        </authorList>
    </citation>
    <scope>NUCLEOTIDE SEQUENCE</scope>
    <source>
        <strain evidence="2">MAH-26</strain>
    </source>
</reference>
<organism evidence="2 3">
    <name type="scientific">Pinibacter aurantiacus</name>
    <dbReference type="NCBI Taxonomy" id="2851599"/>
    <lineage>
        <taxon>Bacteria</taxon>
        <taxon>Pseudomonadati</taxon>
        <taxon>Bacteroidota</taxon>
        <taxon>Chitinophagia</taxon>
        <taxon>Chitinophagales</taxon>
        <taxon>Chitinophagaceae</taxon>
        <taxon>Pinibacter</taxon>
    </lineage>
</organism>
<evidence type="ECO:0000313" key="3">
    <source>
        <dbReference type="Proteomes" id="UP000812270"/>
    </source>
</evidence>
<dbReference type="RefSeq" id="WP_217791467.1">
    <property type="nucleotide sequence ID" value="NZ_JAHSPG010000008.1"/>
</dbReference>
<accession>A0A9E2W8A1</accession>
<feature type="signal peptide" evidence="1">
    <location>
        <begin position="1"/>
        <end position="19"/>
    </location>
</feature>